<protein>
    <recommendedName>
        <fullName evidence="6">O-GlcNAc transferase C-terminal domain-containing protein</fullName>
    </recommendedName>
</protein>
<keyword evidence="4" id="KW-0677">Repeat</keyword>
<evidence type="ECO:0000256" key="1">
    <source>
        <dbReference type="ARBA" id="ARBA00004922"/>
    </source>
</evidence>
<dbReference type="Proteomes" id="UP000501090">
    <property type="component" value="Chromosome"/>
</dbReference>
<evidence type="ECO:0000256" key="4">
    <source>
        <dbReference type="ARBA" id="ARBA00022737"/>
    </source>
</evidence>
<evidence type="ECO:0000259" key="6">
    <source>
        <dbReference type="Pfam" id="PF13844"/>
    </source>
</evidence>
<name>A0A6M9PLW8_9BURK</name>
<evidence type="ECO:0000256" key="2">
    <source>
        <dbReference type="ARBA" id="ARBA00022676"/>
    </source>
</evidence>
<dbReference type="InterPro" id="IPR051939">
    <property type="entry name" value="Glycosyltr_41/O-GlcNAc_trsf"/>
</dbReference>
<dbReference type="Gene3D" id="1.25.40.10">
    <property type="entry name" value="Tetratricopeptide repeat domain"/>
    <property type="match status" value="1"/>
</dbReference>
<dbReference type="Pfam" id="PF13844">
    <property type="entry name" value="Glyco_transf_41"/>
    <property type="match status" value="2"/>
</dbReference>
<dbReference type="SUPFAM" id="SSF48452">
    <property type="entry name" value="TPR-like"/>
    <property type="match status" value="1"/>
</dbReference>
<keyword evidence="5" id="KW-0802">TPR repeat</keyword>
<dbReference type="PANTHER" id="PTHR44835:SF1">
    <property type="entry name" value="PROTEIN O-GLCNAC TRANSFERASE"/>
    <property type="match status" value="1"/>
</dbReference>
<dbReference type="Gene3D" id="3.40.50.2000">
    <property type="entry name" value="Glycogen Phosphorylase B"/>
    <property type="match status" value="1"/>
</dbReference>
<dbReference type="InterPro" id="IPR029489">
    <property type="entry name" value="OGT/SEC/SPY_C"/>
</dbReference>
<dbReference type="AlphaFoldDB" id="A0A6M9PLW8"/>
<organism evidence="7 8">
    <name type="scientific">Polynucleobacter arcticus</name>
    <dbReference type="NCBI Taxonomy" id="1743165"/>
    <lineage>
        <taxon>Bacteria</taxon>
        <taxon>Pseudomonadati</taxon>
        <taxon>Pseudomonadota</taxon>
        <taxon>Betaproteobacteria</taxon>
        <taxon>Burkholderiales</taxon>
        <taxon>Burkholderiaceae</taxon>
        <taxon>Polynucleobacter</taxon>
    </lineage>
</organism>
<dbReference type="Gene3D" id="3.40.50.11380">
    <property type="match status" value="1"/>
</dbReference>
<keyword evidence="3" id="KW-0808">Transferase</keyword>
<dbReference type="InterPro" id="IPR011990">
    <property type="entry name" value="TPR-like_helical_dom_sf"/>
</dbReference>
<proteinExistence type="predicted"/>
<dbReference type="EMBL" id="CP028940">
    <property type="protein sequence ID" value="QKM60932.1"/>
    <property type="molecule type" value="Genomic_DNA"/>
</dbReference>
<sequence length="573" mass="64489">MQFDVQSARENLKLQRFDLAATQYQELIANSPTDFILYLELSSALMGLQKLDEALVVVKQLEHVDFKLPEEVQLQKANINLAQGRFAESIPILQSLILSSCHERARTALSSAYLGVGLPTKASALFNGIEEEKLSPGDVNNLAISLCEQIQTPKALDLLSKRIINKQFDNSTISNLLMLSNYHASPENYISTAKKEIRKVNQEENVMAINKKSTDNIRVGFISGDMYQHPVGWFFIGLLKELSESFSTTIFYTNSKTDQLTHDLIAAASDFYFVEHLADVDLIQKIQAAQIDVLIDLSGHTANNRLSIFNQRIAPIQLSYLGYFASTYMSKMDGVIFDQWHLTGVPDGVFSERIHHLPCSRFCYTPPPYIPQITALPAIANGIITFCSFSSTSKISNECIEMWAKTLEAIPESRIQLRWRTLRDSQLRDHIRKLFLSHGIPNSRVELYPDCDHESLFHFYNEVDIALDTYPFSGATTSCEALSMGVPVITRTGKSPASNQTASILNELHLNECIANDISEFVEQAKKLSSDIERLSNWRSTMRERIASSALGNPKLFTSHFSQLITEIYHEGQ</sequence>
<evidence type="ECO:0000313" key="8">
    <source>
        <dbReference type="Proteomes" id="UP000501090"/>
    </source>
</evidence>
<dbReference type="SUPFAM" id="SSF53756">
    <property type="entry name" value="UDP-Glycosyltransferase/glycogen phosphorylase"/>
    <property type="match status" value="1"/>
</dbReference>
<evidence type="ECO:0000313" key="7">
    <source>
        <dbReference type="EMBL" id="QKM60932.1"/>
    </source>
</evidence>
<comment type="pathway">
    <text evidence="1">Protein modification; protein glycosylation.</text>
</comment>
<evidence type="ECO:0000256" key="3">
    <source>
        <dbReference type="ARBA" id="ARBA00022679"/>
    </source>
</evidence>
<keyword evidence="2" id="KW-0328">Glycosyltransferase</keyword>
<feature type="domain" description="O-GlcNAc transferase C-terminal" evidence="6">
    <location>
        <begin position="381"/>
        <end position="559"/>
    </location>
</feature>
<dbReference type="GO" id="GO:0016757">
    <property type="term" value="F:glycosyltransferase activity"/>
    <property type="evidence" value="ECO:0007669"/>
    <property type="project" value="UniProtKB-KW"/>
</dbReference>
<feature type="domain" description="O-GlcNAc transferase C-terminal" evidence="6">
    <location>
        <begin position="211"/>
        <end position="359"/>
    </location>
</feature>
<keyword evidence="8" id="KW-1185">Reference proteome</keyword>
<dbReference type="PANTHER" id="PTHR44835">
    <property type="entry name" value="UDP-N-ACETYLGLUCOSAMINE--PEPTIDE N-ACETYLGLUCOSAMINYLTRANSFERASE SPINDLY-RELATED"/>
    <property type="match status" value="1"/>
</dbReference>
<dbReference type="RefSeq" id="WP_173960697.1">
    <property type="nucleotide sequence ID" value="NZ_CBCSCC010000004.1"/>
</dbReference>
<evidence type="ECO:0000256" key="5">
    <source>
        <dbReference type="ARBA" id="ARBA00022803"/>
    </source>
</evidence>
<reference evidence="7 8" key="1">
    <citation type="submission" date="2018-04" db="EMBL/GenBank/DDBJ databases">
        <title>Polynucleobacter sp. UK-Long2-W17 genome.</title>
        <authorList>
            <person name="Hahn M.W."/>
        </authorList>
    </citation>
    <scope>NUCLEOTIDE SEQUENCE [LARGE SCALE GENOMIC DNA]</scope>
    <source>
        <strain evidence="7 8">UK-Long2-W17</strain>
    </source>
</reference>
<dbReference type="KEGG" id="pard:DN92_07790"/>
<accession>A0A6M9PLW8</accession>
<gene>
    <name evidence="7" type="ORF">DN92_07790</name>
</gene>